<evidence type="ECO:0000313" key="2">
    <source>
        <dbReference type="Proteomes" id="UP000887574"/>
    </source>
</evidence>
<feature type="transmembrane region" description="Helical" evidence="1">
    <location>
        <begin position="76"/>
        <end position="96"/>
    </location>
</feature>
<accession>A0A915E4C8</accession>
<evidence type="ECO:0000313" key="3">
    <source>
        <dbReference type="WBParaSite" id="jg2635"/>
    </source>
</evidence>
<feature type="transmembrane region" description="Helical" evidence="1">
    <location>
        <begin position="36"/>
        <end position="56"/>
    </location>
</feature>
<evidence type="ECO:0000256" key="1">
    <source>
        <dbReference type="SAM" id="Phobius"/>
    </source>
</evidence>
<protein>
    <submittedName>
        <fullName evidence="3">Uncharacterized protein</fullName>
    </submittedName>
</protein>
<keyword evidence="1" id="KW-1133">Transmembrane helix</keyword>
<keyword evidence="2" id="KW-1185">Reference proteome</keyword>
<feature type="transmembrane region" description="Helical" evidence="1">
    <location>
        <begin position="6"/>
        <end position="24"/>
    </location>
</feature>
<keyword evidence="1" id="KW-0472">Membrane</keyword>
<proteinExistence type="predicted"/>
<dbReference type="WBParaSite" id="jg2635">
    <property type="protein sequence ID" value="jg2635"/>
    <property type="gene ID" value="jg2635"/>
</dbReference>
<organism evidence="2 3">
    <name type="scientific">Ditylenchus dipsaci</name>
    <dbReference type="NCBI Taxonomy" id="166011"/>
    <lineage>
        <taxon>Eukaryota</taxon>
        <taxon>Metazoa</taxon>
        <taxon>Ecdysozoa</taxon>
        <taxon>Nematoda</taxon>
        <taxon>Chromadorea</taxon>
        <taxon>Rhabditida</taxon>
        <taxon>Tylenchina</taxon>
        <taxon>Tylenchomorpha</taxon>
        <taxon>Sphaerularioidea</taxon>
        <taxon>Anguinidae</taxon>
        <taxon>Anguininae</taxon>
        <taxon>Ditylenchus</taxon>
    </lineage>
</organism>
<keyword evidence="1" id="KW-0812">Transmembrane</keyword>
<dbReference type="Proteomes" id="UP000887574">
    <property type="component" value="Unplaced"/>
</dbReference>
<reference evidence="3" key="1">
    <citation type="submission" date="2022-11" db="UniProtKB">
        <authorList>
            <consortium name="WormBaseParasite"/>
        </authorList>
    </citation>
    <scope>IDENTIFICATION</scope>
</reference>
<sequence>MGYSSSWTLFVFPTLFLVGISFKSPNLVLPYVLYNSIWMALLDLCCFSLILIMFFMPDWWKQTLHGWDLVADRNDASQRTFVLLFLTALLAAYTHVLRKMADNEYKLLKTERSHPLNVDCSIANVQMAKSEQSLNDVV</sequence>
<name>A0A915E4C8_9BILA</name>
<dbReference type="AlphaFoldDB" id="A0A915E4C8"/>